<proteinExistence type="predicted"/>
<dbReference type="EMBL" id="JAWDGP010004344">
    <property type="protein sequence ID" value="KAK3765165.1"/>
    <property type="molecule type" value="Genomic_DNA"/>
</dbReference>
<sequence>MARSRRLEDLQSCPSITGLLCQNLGESSTIEDYRVMSEPGEREGPQENYNQRQNPGEKANHRELQLMSEPGERKS</sequence>
<feature type="compositionally biased region" description="Basic and acidic residues" evidence="1">
    <location>
        <begin position="58"/>
        <end position="75"/>
    </location>
</feature>
<keyword evidence="3" id="KW-1185">Reference proteome</keyword>
<reference evidence="2" key="1">
    <citation type="journal article" date="2023" name="G3 (Bethesda)">
        <title>A reference genome for the long-term kleptoplast-retaining sea slug Elysia crispata morphotype clarki.</title>
        <authorList>
            <person name="Eastman K.E."/>
            <person name="Pendleton A.L."/>
            <person name="Shaikh M.A."/>
            <person name="Suttiyut T."/>
            <person name="Ogas R."/>
            <person name="Tomko P."/>
            <person name="Gavelis G."/>
            <person name="Widhalm J.R."/>
            <person name="Wisecaver J.H."/>
        </authorList>
    </citation>
    <scope>NUCLEOTIDE SEQUENCE</scope>
    <source>
        <strain evidence="2">ECLA1</strain>
    </source>
</reference>
<evidence type="ECO:0000313" key="2">
    <source>
        <dbReference type="EMBL" id="KAK3765165.1"/>
    </source>
</evidence>
<comment type="caution">
    <text evidence="2">The sequence shown here is derived from an EMBL/GenBank/DDBJ whole genome shotgun (WGS) entry which is preliminary data.</text>
</comment>
<name>A0AAE1DCQ9_9GAST</name>
<evidence type="ECO:0000313" key="3">
    <source>
        <dbReference type="Proteomes" id="UP001283361"/>
    </source>
</evidence>
<feature type="region of interest" description="Disordered" evidence="1">
    <location>
        <begin position="36"/>
        <end position="75"/>
    </location>
</feature>
<gene>
    <name evidence="2" type="ORF">RRG08_059529</name>
</gene>
<organism evidence="2 3">
    <name type="scientific">Elysia crispata</name>
    <name type="common">lettuce slug</name>
    <dbReference type="NCBI Taxonomy" id="231223"/>
    <lineage>
        <taxon>Eukaryota</taxon>
        <taxon>Metazoa</taxon>
        <taxon>Spiralia</taxon>
        <taxon>Lophotrochozoa</taxon>
        <taxon>Mollusca</taxon>
        <taxon>Gastropoda</taxon>
        <taxon>Heterobranchia</taxon>
        <taxon>Euthyneura</taxon>
        <taxon>Panpulmonata</taxon>
        <taxon>Sacoglossa</taxon>
        <taxon>Placobranchoidea</taxon>
        <taxon>Plakobranchidae</taxon>
        <taxon>Elysia</taxon>
    </lineage>
</organism>
<accession>A0AAE1DCQ9</accession>
<feature type="compositionally biased region" description="Basic and acidic residues" evidence="1">
    <location>
        <begin position="36"/>
        <end position="45"/>
    </location>
</feature>
<dbReference type="AlphaFoldDB" id="A0AAE1DCQ9"/>
<dbReference type="Proteomes" id="UP001283361">
    <property type="component" value="Unassembled WGS sequence"/>
</dbReference>
<protein>
    <submittedName>
        <fullName evidence="2">Uncharacterized protein</fullName>
    </submittedName>
</protein>
<evidence type="ECO:0000256" key="1">
    <source>
        <dbReference type="SAM" id="MobiDB-lite"/>
    </source>
</evidence>